<evidence type="ECO:0000256" key="1">
    <source>
        <dbReference type="ARBA" id="ARBA00004937"/>
    </source>
</evidence>
<sequence length="488" mass="55824">MSLPAQAFELVLFGAAGDLSLRKLFPSLYCLHLDNRIHPDGRIIAVARRDYDREGFLELLKSSLEEFLADGLFDEDTWKSFSKRVSYAQMDITDPVSYQDRLKHYLTNPDVAKVYYLATHSDLYGTICQHLYSHQLLKGDARVVLEKPIGMNHQSALQVCKEVDKYCNEEQIYRIDHYLGKETVQNLLALRFANSIFEHQWNQRYIDHIQISISETLGVEQRAGFYESAGAMRDMVQNHLLQLLCMVAMEPPAQLDAESIRDEKVKILKALKPLVGEHISENVVRGQYQEGSRNGQPTKAYRDEEGVDPHSDTETFVAMKVEIDNWRWAGTPFYLRTGKRLPDRACEIVVQFKEVPHSVFELQHASAMANKLIFRLQPDDGIKLQLCEKRVGKGMSVKPVLLSLTAEHAKKDRVPDAYERLLADAIEGNPTLFLREDELLTAWKWIDPILQSWQQSGARPEFYHGGVWGPAAATLLLAKDGRLWQESH</sequence>
<dbReference type="EC" id="1.1.1.49" evidence="7"/>
<evidence type="ECO:0000259" key="9">
    <source>
        <dbReference type="Pfam" id="PF00479"/>
    </source>
</evidence>
<feature type="binding site" evidence="7">
    <location>
        <position position="181"/>
    </location>
    <ligand>
        <name>substrate</name>
    </ligand>
</feature>
<evidence type="ECO:0000256" key="2">
    <source>
        <dbReference type="ARBA" id="ARBA00009975"/>
    </source>
</evidence>
<comment type="pathway">
    <text evidence="1 7">Carbohydrate degradation; pentose phosphate pathway; D-ribulose 5-phosphate from D-glucose 6-phosphate (oxidative stage): step 1/3.</text>
</comment>
<dbReference type="PANTHER" id="PTHR23429">
    <property type="entry name" value="GLUCOSE-6-PHOSPHATE 1-DEHYDROGENASE G6PD"/>
    <property type="match status" value="1"/>
</dbReference>
<evidence type="ECO:0000256" key="7">
    <source>
        <dbReference type="HAMAP-Rule" id="MF_00966"/>
    </source>
</evidence>
<gene>
    <name evidence="7 11" type="primary">zwf</name>
    <name evidence="11" type="ORF">GCM10022277_18750</name>
</gene>
<feature type="binding site" evidence="7">
    <location>
        <position position="234"/>
    </location>
    <ligand>
        <name>substrate</name>
    </ligand>
</feature>
<keyword evidence="12" id="KW-1185">Reference proteome</keyword>
<dbReference type="InterPro" id="IPR001282">
    <property type="entry name" value="G6P_DH"/>
</dbReference>
<dbReference type="PIRSF" id="PIRSF000110">
    <property type="entry name" value="G6PD"/>
    <property type="match status" value="1"/>
</dbReference>
<dbReference type="Gene3D" id="3.30.360.10">
    <property type="entry name" value="Dihydrodipicolinate Reductase, domain 2"/>
    <property type="match status" value="1"/>
</dbReference>
<comment type="caution">
    <text evidence="7">Lacks conserved residue(s) required for the propagation of feature annotation.</text>
</comment>
<dbReference type="SUPFAM" id="SSF55347">
    <property type="entry name" value="Glyceraldehyde-3-phosphate dehydrogenase-like, C-terminal domain"/>
    <property type="match status" value="1"/>
</dbReference>
<evidence type="ECO:0000313" key="12">
    <source>
        <dbReference type="Proteomes" id="UP001501565"/>
    </source>
</evidence>
<feature type="region of interest" description="Disordered" evidence="8">
    <location>
        <begin position="288"/>
        <end position="310"/>
    </location>
</feature>
<comment type="catalytic activity">
    <reaction evidence="7">
        <text>D-glucose 6-phosphate + NADP(+) = 6-phospho-D-glucono-1,5-lactone + NADPH + H(+)</text>
        <dbReference type="Rhea" id="RHEA:15841"/>
        <dbReference type="ChEBI" id="CHEBI:15378"/>
        <dbReference type="ChEBI" id="CHEBI:57783"/>
        <dbReference type="ChEBI" id="CHEBI:57955"/>
        <dbReference type="ChEBI" id="CHEBI:58349"/>
        <dbReference type="ChEBI" id="CHEBI:61548"/>
        <dbReference type="EC" id="1.1.1.49"/>
    </reaction>
</comment>
<comment type="similarity">
    <text evidence="2 7">Belongs to the glucose-6-phosphate dehydrogenase family.</text>
</comment>
<dbReference type="InterPro" id="IPR022675">
    <property type="entry name" value="G6P_DH_C"/>
</dbReference>
<dbReference type="InterPro" id="IPR036291">
    <property type="entry name" value="NAD(P)-bd_dom_sf"/>
</dbReference>
<dbReference type="HAMAP" id="MF_00966">
    <property type="entry name" value="G6PD"/>
    <property type="match status" value="1"/>
</dbReference>
<name>A0ABP7ML97_9GAMM</name>
<feature type="domain" description="Glucose-6-phosphate dehydrogenase C-terminal" evidence="10">
    <location>
        <begin position="188"/>
        <end position="485"/>
    </location>
</feature>
<dbReference type="Pfam" id="PF00479">
    <property type="entry name" value="G6PD_N"/>
    <property type="match status" value="1"/>
</dbReference>
<dbReference type="Pfam" id="PF02781">
    <property type="entry name" value="G6PD_C"/>
    <property type="match status" value="1"/>
</dbReference>
<feature type="binding site" evidence="7">
    <location>
        <position position="177"/>
    </location>
    <ligand>
        <name>substrate</name>
    </ligand>
</feature>
<keyword evidence="4 7" id="KW-0521">NADP</keyword>
<dbReference type="RefSeq" id="WP_344797882.1">
    <property type="nucleotide sequence ID" value="NZ_BAABBN010000006.1"/>
</dbReference>
<dbReference type="InterPro" id="IPR019796">
    <property type="entry name" value="G6P_DH_AS"/>
</dbReference>
<evidence type="ECO:0000313" key="11">
    <source>
        <dbReference type="EMBL" id="GAA3923081.1"/>
    </source>
</evidence>
<dbReference type="Gene3D" id="3.40.50.720">
    <property type="entry name" value="NAD(P)-binding Rossmann-like Domain"/>
    <property type="match status" value="1"/>
</dbReference>
<accession>A0ABP7ML97</accession>
<organism evidence="11 12">
    <name type="scientific">Litoribacillus peritrichatus</name>
    <dbReference type="NCBI Taxonomy" id="718191"/>
    <lineage>
        <taxon>Bacteria</taxon>
        <taxon>Pseudomonadati</taxon>
        <taxon>Pseudomonadota</taxon>
        <taxon>Gammaproteobacteria</taxon>
        <taxon>Oceanospirillales</taxon>
        <taxon>Oceanospirillaceae</taxon>
        <taxon>Litoribacillus</taxon>
    </lineage>
</organism>
<reference evidence="12" key="1">
    <citation type="journal article" date="2019" name="Int. J. Syst. Evol. Microbiol.">
        <title>The Global Catalogue of Microorganisms (GCM) 10K type strain sequencing project: providing services to taxonomists for standard genome sequencing and annotation.</title>
        <authorList>
            <consortium name="The Broad Institute Genomics Platform"/>
            <consortium name="The Broad Institute Genome Sequencing Center for Infectious Disease"/>
            <person name="Wu L."/>
            <person name="Ma J."/>
        </authorList>
    </citation>
    <scope>NUCLEOTIDE SEQUENCE [LARGE SCALE GENOMIC DNA]</scope>
    <source>
        <strain evidence="12">JCM 17551</strain>
    </source>
</reference>
<evidence type="ECO:0000256" key="4">
    <source>
        <dbReference type="ARBA" id="ARBA00022857"/>
    </source>
</evidence>
<dbReference type="SUPFAM" id="SSF51735">
    <property type="entry name" value="NAD(P)-binding Rossmann-fold domains"/>
    <property type="match status" value="1"/>
</dbReference>
<evidence type="ECO:0000256" key="6">
    <source>
        <dbReference type="ARBA" id="ARBA00023277"/>
    </source>
</evidence>
<keyword evidence="6 7" id="KW-0119">Carbohydrate metabolism</keyword>
<feature type="active site" description="Proton acceptor" evidence="7">
    <location>
        <position position="239"/>
    </location>
</feature>
<keyword evidence="5 7" id="KW-0560">Oxidoreductase</keyword>
<dbReference type="PANTHER" id="PTHR23429:SF0">
    <property type="entry name" value="GLUCOSE-6-PHOSPHATE 1-DEHYDROGENASE"/>
    <property type="match status" value="1"/>
</dbReference>
<keyword evidence="3 7" id="KW-0313">Glucose metabolism</keyword>
<protein>
    <recommendedName>
        <fullName evidence="7">Glucose-6-phosphate 1-dehydrogenase</fullName>
        <shortName evidence="7">G6PD</shortName>
        <ecNumber evidence="7">1.1.1.49</ecNumber>
    </recommendedName>
</protein>
<dbReference type="InterPro" id="IPR022674">
    <property type="entry name" value="G6P_DH_NAD-bd"/>
</dbReference>
<proteinExistence type="inferred from homology"/>
<feature type="binding site" evidence="7">
    <location>
        <begin position="91"/>
        <end position="92"/>
    </location>
    <ligand>
        <name>NADP(+)</name>
        <dbReference type="ChEBI" id="CHEBI:58349"/>
    </ligand>
</feature>
<dbReference type="NCBIfam" id="TIGR00871">
    <property type="entry name" value="zwf"/>
    <property type="match status" value="1"/>
</dbReference>
<evidence type="ECO:0000256" key="3">
    <source>
        <dbReference type="ARBA" id="ARBA00022526"/>
    </source>
</evidence>
<dbReference type="EMBL" id="BAABBN010000006">
    <property type="protein sequence ID" value="GAA3923081.1"/>
    <property type="molecule type" value="Genomic_DNA"/>
</dbReference>
<feature type="binding site" evidence="7">
    <location>
        <position position="147"/>
    </location>
    <ligand>
        <name>NADP(+)</name>
        <dbReference type="ChEBI" id="CHEBI:58349"/>
    </ligand>
</feature>
<comment type="function">
    <text evidence="7">Catalyzes the oxidation of glucose 6-phosphate to 6-phosphogluconolactone.</text>
</comment>
<feature type="binding site" evidence="7">
    <location>
        <position position="215"/>
    </location>
    <ligand>
        <name>substrate</name>
    </ligand>
</feature>
<feature type="compositionally biased region" description="Basic and acidic residues" evidence="8">
    <location>
        <begin position="300"/>
        <end position="310"/>
    </location>
</feature>
<dbReference type="PRINTS" id="PR00079">
    <property type="entry name" value="G6PDHDRGNASE"/>
</dbReference>
<dbReference type="PROSITE" id="PS00069">
    <property type="entry name" value="G6P_DEHYDROGENASE"/>
    <property type="match status" value="1"/>
</dbReference>
<evidence type="ECO:0000259" key="10">
    <source>
        <dbReference type="Pfam" id="PF02781"/>
    </source>
</evidence>
<feature type="domain" description="Glucose-6-phosphate dehydrogenase NAD-binding" evidence="9">
    <location>
        <begin position="11"/>
        <end position="186"/>
    </location>
</feature>
<comment type="caution">
    <text evidence="11">The sequence shown here is derived from an EMBL/GenBank/DDBJ whole genome shotgun (WGS) entry which is preliminary data.</text>
</comment>
<feature type="binding site" evidence="7">
    <location>
        <position position="48"/>
    </location>
    <ligand>
        <name>NADP(+)</name>
        <dbReference type="ChEBI" id="CHEBI:58349"/>
    </ligand>
</feature>
<dbReference type="Proteomes" id="UP001501565">
    <property type="component" value="Unassembled WGS sequence"/>
</dbReference>
<evidence type="ECO:0000256" key="8">
    <source>
        <dbReference type="SAM" id="MobiDB-lite"/>
    </source>
</evidence>
<feature type="binding site" evidence="7">
    <location>
        <position position="339"/>
    </location>
    <ligand>
        <name>substrate</name>
    </ligand>
</feature>
<evidence type="ECO:0000256" key="5">
    <source>
        <dbReference type="ARBA" id="ARBA00023002"/>
    </source>
</evidence>